<dbReference type="OrthoDB" id="9803632at2"/>
<dbReference type="InterPro" id="IPR036412">
    <property type="entry name" value="HAD-like_sf"/>
</dbReference>
<comment type="caution">
    <text evidence="7">The sequence shown here is derived from an EMBL/GenBank/DDBJ whole genome shotgun (WGS) entry which is preliminary data.</text>
</comment>
<reference evidence="7 8" key="1">
    <citation type="submission" date="2017-07" db="EMBL/GenBank/DDBJ databases">
        <title>Draft Genome Sequences of Select Purple Nonsulfur Bacteria.</title>
        <authorList>
            <person name="Lasarre B."/>
            <person name="Mckinlay J.B."/>
        </authorList>
    </citation>
    <scope>NUCLEOTIDE SEQUENCE [LARGE SCALE GENOMIC DNA]</scope>
    <source>
        <strain evidence="7 8">DSM 5909</strain>
    </source>
</reference>
<dbReference type="Pfam" id="PF01040">
    <property type="entry name" value="UbiA"/>
    <property type="match status" value="1"/>
</dbReference>
<dbReference type="NCBIfam" id="NF006088">
    <property type="entry name" value="PRK08238.1"/>
    <property type="match status" value="1"/>
</dbReference>
<protein>
    <recommendedName>
        <fullName evidence="9">Prenyltransferase</fullName>
    </recommendedName>
</protein>
<proteinExistence type="predicted"/>
<gene>
    <name evidence="7" type="ORF">CH341_16450</name>
</gene>
<dbReference type="InterPro" id="IPR044878">
    <property type="entry name" value="UbiA_sf"/>
</dbReference>
<feature type="transmembrane region" description="Helical" evidence="6">
    <location>
        <begin position="361"/>
        <end position="377"/>
    </location>
</feature>
<dbReference type="SUPFAM" id="SSF56784">
    <property type="entry name" value="HAD-like"/>
    <property type="match status" value="1"/>
</dbReference>
<feature type="transmembrane region" description="Helical" evidence="6">
    <location>
        <begin position="279"/>
        <end position="304"/>
    </location>
</feature>
<dbReference type="InterPro" id="IPR000537">
    <property type="entry name" value="UbiA_prenyltransferase"/>
</dbReference>
<feature type="transmembrane region" description="Helical" evidence="6">
    <location>
        <begin position="336"/>
        <end position="355"/>
    </location>
</feature>
<dbReference type="Proteomes" id="UP000249130">
    <property type="component" value="Unassembled WGS sequence"/>
</dbReference>
<keyword evidence="5 6" id="KW-0472">Membrane</keyword>
<dbReference type="InterPro" id="IPR023214">
    <property type="entry name" value="HAD_sf"/>
</dbReference>
<keyword evidence="3 6" id="KW-0812">Transmembrane</keyword>
<accession>A0A327KVV9</accession>
<evidence type="ECO:0000256" key="3">
    <source>
        <dbReference type="ARBA" id="ARBA00022692"/>
    </source>
</evidence>
<evidence type="ECO:0000256" key="5">
    <source>
        <dbReference type="ARBA" id="ARBA00023136"/>
    </source>
</evidence>
<evidence type="ECO:0000256" key="1">
    <source>
        <dbReference type="ARBA" id="ARBA00004141"/>
    </source>
</evidence>
<feature type="transmembrane region" description="Helical" evidence="6">
    <location>
        <begin position="239"/>
        <end position="259"/>
    </location>
</feature>
<dbReference type="Gene3D" id="3.40.50.1000">
    <property type="entry name" value="HAD superfamily/HAD-like"/>
    <property type="match status" value="1"/>
</dbReference>
<dbReference type="Gene3D" id="1.10.357.140">
    <property type="entry name" value="UbiA prenyltransferase"/>
    <property type="match status" value="1"/>
</dbReference>
<comment type="subcellular location">
    <subcellularLocation>
        <location evidence="1">Membrane</location>
        <topology evidence="1">Multi-pass membrane protein</topology>
    </subcellularLocation>
</comment>
<feature type="transmembrane region" description="Helical" evidence="6">
    <location>
        <begin position="441"/>
        <end position="460"/>
    </location>
</feature>
<keyword evidence="2" id="KW-1003">Cell membrane</keyword>
<keyword evidence="4 6" id="KW-1133">Transmembrane helix</keyword>
<evidence type="ECO:0000256" key="4">
    <source>
        <dbReference type="ARBA" id="ARBA00022989"/>
    </source>
</evidence>
<sequence>MPTEDSWAVLEPIPEPSRGLSADVAIPLVVDLDGTLLLGDSLVENFSVVLFRKPIDALGALLAIRDRAAFKRRLAGHALLELADMPWREDLVALLRTERARGRAVHLVTAADQAVADGVAEALGLFDSATGSDGVRNLKGEAKLAHLRARFPDGFLYAGDSPADLPLFAAAKGAVLCDVAKSVAGAVATSGTPVLATLARPRAGTRVWLKALRVHQWSKNVLLFVPLFVGHVFTDPAKVAAAIAGFLVLSLMVSGTYLLNDIADLGADRRHPTKRRRAFASGALSLTVGLTVAPLMIVCAIAAGALLSPAFALMLLIYLGLTTAYSLVLKREPLTDVFVIGCLFTLRVAMGAAVVGLGQSPWLLSFALAFFVSLALAKRHAEVMRAARNDLVAIAGRGYRGDDWPLTLVFGVGAGLFSLIIMLLYLANDAAPSGFYRHAEWLYAVPVLMALWLQRIWLLAQRTELDDDPVVFALRDPRSLLLGTAVGVAFFVAI</sequence>
<evidence type="ECO:0000256" key="6">
    <source>
        <dbReference type="SAM" id="Phobius"/>
    </source>
</evidence>
<dbReference type="GO" id="GO:0016020">
    <property type="term" value="C:membrane"/>
    <property type="evidence" value="ECO:0007669"/>
    <property type="project" value="UniProtKB-SubCell"/>
</dbReference>
<dbReference type="AlphaFoldDB" id="A0A327KVV9"/>
<evidence type="ECO:0000313" key="7">
    <source>
        <dbReference type="EMBL" id="RAI43020.1"/>
    </source>
</evidence>
<organism evidence="7 8">
    <name type="scientific">Rhodoplanes roseus</name>
    <dbReference type="NCBI Taxonomy" id="29409"/>
    <lineage>
        <taxon>Bacteria</taxon>
        <taxon>Pseudomonadati</taxon>
        <taxon>Pseudomonadota</taxon>
        <taxon>Alphaproteobacteria</taxon>
        <taxon>Hyphomicrobiales</taxon>
        <taxon>Nitrobacteraceae</taxon>
        <taxon>Rhodoplanes</taxon>
    </lineage>
</organism>
<feature type="transmembrane region" description="Helical" evidence="6">
    <location>
        <begin position="406"/>
        <end position="426"/>
    </location>
</feature>
<evidence type="ECO:0008006" key="9">
    <source>
        <dbReference type="Google" id="ProtNLM"/>
    </source>
</evidence>
<dbReference type="Pfam" id="PF12710">
    <property type="entry name" value="HAD"/>
    <property type="match status" value="1"/>
</dbReference>
<dbReference type="EMBL" id="NPEX01000111">
    <property type="protein sequence ID" value="RAI43020.1"/>
    <property type="molecule type" value="Genomic_DNA"/>
</dbReference>
<dbReference type="GO" id="GO:0016765">
    <property type="term" value="F:transferase activity, transferring alkyl or aryl (other than methyl) groups"/>
    <property type="evidence" value="ECO:0007669"/>
    <property type="project" value="InterPro"/>
</dbReference>
<name>A0A327KVV9_9BRAD</name>
<keyword evidence="8" id="KW-1185">Reference proteome</keyword>
<evidence type="ECO:0000313" key="8">
    <source>
        <dbReference type="Proteomes" id="UP000249130"/>
    </source>
</evidence>
<feature type="transmembrane region" description="Helical" evidence="6">
    <location>
        <begin position="310"/>
        <end position="329"/>
    </location>
</feature>
<evidence type="ECO:0000256" key="2">
    <source>
        <dbReference type="ARBA" id="ARBA00022475"/>
    </source>
</evidence>
<dbReference type="CDD" id="cd13963">
    <property type="entry name" value="PT_UbiA_2"/>
    <property type="match status" value="1"/>
</dbReference>